<evidence type="ECO:0000313" key="2">
    <source>
        <dbReference type="Proteomes" id="UP000029500"/>
    </source>
</evidence>
<name>A0A089M319_9BACL</name>
<accession>A0A089M319</accession>
<dbReference type="HOGENOM" id="CLU_823482_0_0_9"/>
<dbReference type="OrthoDB" id="2624539at2"/>
<dbReference type="AlphaFoldDB" id="A0A089M319"/>
<reference evidence="1 2" key="1">
    <citation type="submission" date="2014-08" db="EMBL/GenBank/DDBJ databases">
        <title>Comparative genomics of the Paenibacillus odorifer group.</title>
        <authorList>
            <person name="den Bakker H.C."/>
            <person name="Tsai Y.-C."/>
            <person name="Martin N."/>
            <person name="Korlach J."/>
            <person name="Wiedmann M."/>
        </authorList>
    </citation>
    <scope>NUCLEOTIDE SEQUENCE [LARGE SCALE GENOMIC DNA]</scope>
    <source>
        <strain evidence="1 2">DSM 15220</strain>
    </source>
</reference>
<protein>
    <recommendedName>
        <fullName evidence="3">Butirosin biosynthesis protein H N-terminal domain-containing protein</fullName>
    </recommendedName>
</protein>
<proteinExistence type="predicted"/>
<evidence type="ECO:0000313" key="1">
    <source>
        <dbReference type="EMBL" id="AIQ67582.1"/>
    </source>
</evidence>
<gene>
    <name evidence="1" type="ORF">PGRAT_07975</name>
</gene>
<sequence length="349" mass="41150">MNKKILNLNKPLITTYPHHANLFSILDLDQRSLSWIFHNYLLVILHHDEKGGYGLDFCSQYYPWHKFKLATCPMLITRVYQKEIILGKWNFHDFLVELINNENYIYFIRELADGGSHEVFISGFDLSRKEFLCHDFWNGVYGEKWIPFSEITLKRDSAFQNEWSTDYLNGVWAIEKTNQYKEPNEFYYETVLNFSPEDLLDILKEYIGMSNNVRTILRKDNRYLGLEIYDVMTEMLEKQKNNMVGQPFAIHPFHLLYEHKKLLSLAAAFTNSPTVKKESDLLINEAFKLRNLVLYCNHCIAEKGIYKKYEAIIENIMKLKNIELAMMHSLIENISAFTPSSKQNTSTFS</sequence>
<dbReference type="KEGG" id="pgm:PGRAT_07975"/>
<dbReference type="RefSeq" id="WP_025703015.1">
    <property type="nucleotide sequence ID" value="NZ_CP009287.1"/>
</dbReference>
<dbReference type="STRING" id="189425.PGRAT_07975"/>
<dbReference type="EMBL" id="CP009287">
    <property type="protein sequence ID" value="AIQ67582.1"/>
    <property type="molecule type" value="Genomic_DNA"/>
</dbReference>
<organism evidence="1 2">
    <name type="scientific">Paenibacillus graminis</name>
    <dbReference type="NCBI Taxonomy" id="189425"/>
    <lineage>
        <taxon>Bacteria</taxon>
        <taxon>Bacillati</taxon>
        <taxon>Bacillota</taxon>
        <taxon>Bacilli</taxon>
        <taxon>Bacillales</taxon>
        <taxon>Paenibacillaceae</taxon>
        <taxon>Paenibacillus</taxon>
    </lineage>
</organism>
<keyword evidence="2" id="KW-1185">Reference proteome</keyword>
<dbReference type="Proteomes" id="UP000029500">
    <property type="component" value="Chromosome"/>
</dbReference>
<evidence type="ECO:0008006" key="3">
    <source>
        <dbReference type="Google" id="ProtNLM"/>
    </source>
</evidence>